<dbReference type="Proteomes" id="UP001352263">
    <property type="component" value="Unassembled WGS sequence"/>
</dbReference>
<sequence length="53" mass="5936">MRIAMQASLGRVNNVTLFALRRARKAVQYFKDDPDRFVVCSAAVLSVAAYVVF</sequence>
<name>A0ABU6J484_9BURK</name>
<comment type="caution">
    <text evidence="1">The sequence shown here is derived from an EMBL/GenBank/DDBJ whole genome shotgun (WGS) entry which is preliminary data.</text>
</comment>
<keyword evidence="2" id="KW-1185">Reference proteome</keyword>
<evidence type="ECO:0008006" key="3">
    <source>
        <dbReference type="Google" id="ProtNLM"/>
    </source>
</evidence>
<reference evidence="1 2" key="1">
    <citation type="submission" date="2023-10" db="EMBL/GenBank/DDBJ databases">
        <title>Noviherbaspirillum sp. CPCC 100848 genome assembly.</title>
        <authorList>
            <person name="Li X.Y."/>
            <person name="Fang X.M."/>
        </authorList>
    </citation>
    <scope>NUCLEOTIDE SEQUENCE [LARGE SCALE GENOMIC DNA]</scope>
    <source>
        <strain evidence="1 2">CPCC 100848</strain>
    </source>
</reference>
<dbReference type="EMBL" id="JAWIIV010000002">
    <property type="protein sequence ID" value="MEC4718251.1"/>
    <property type="molecule type" value="Genomic_DNA"/>
</dbReference>
<gene>
    <name evidence="1" type="ORF">RY831_03765</name>
</gene>
<evidence type="ECO:0000313" key="2">
    <source>
        <dbReference type="Proteomes" id="UP001352263"/>
    </source>
</evidence>
<protein>
    <recommendedName>
        <fullName evidence="3">Transposase</fullName>
    </recommendedName>
</protein>
<proteinExistence type="predicted"/>
<accession>A0ABU6J484</accession>
<evidence type="ECO:0000313" key="1">
    <source>
        <dbReference type="EMBL" id="MEC4718251.1"/>
    </source>
</evidence>
<organism evidence="1 2">
    <name type="scientific">Noviherbaspirillum album</name>
    <dbReference type="NCBI Taxonomy" id="3080276"/>
    <lineage>
        <taxon>Bacteria</taxon>
        <taxon>Pseudomonadati</taxon>
        <taxon>Pseudomonadota</taxon>
        <taxon>Betaproteobacteria</taxon>
        <taxon>Burkholderiales</taxon>
        <taxon>Oxalobacteraceae</taxon>
        <taxon>Noviherbaspirillum</taxon>
    </lineage>
</organism>